<dbReference type="RefSeq" id="WP_308427120.1">
    <property type="nucleotide sequence ID" value="NZ_BMQQ01000001.1"/>
</dbReference>
<feature type="binding site" evidence="1">
    <location>
        <position position="17"/>
    </location>
    <ligand>
        <name>substrate</name>
    </ligand>
</feature>
<name>A0A918GWC4_9ACTN</name>
<feature type="binding site" evidence="1">
    <location>
        <position position="139"/>
    </location>
    <ligand>
        <name>substrate</name>
    </ligand>
</feature>
<comment type="similarity">
    <text evidence="1">Belongs to the maleate isomerase family.</text>
</comment>
<feature type="active site" description="Proton donor" evidence="1">
    <location>
        <position position="200"/>
    </location>
</feature>
<reference evidence="2" key="2">
    <citation type="submission" date="2020-09" db="EMBL/GenBank/DDBJ databases">
        <authorList>
            <person name="Sun Q."/>
            <person name="Ohkuma M."/>
        </authorList>
    </citation>
    <scope>NUCLEOTIDE SEQUENCE</scope>
    <source>
        <strain evidence="2">JCM 3172</strain>
    </source>
</reference>
<reference evidence="2" key="1">
    <citation type="journal article" date="2014" name="Int. J. Syst. Evol. Microbiol.">
        <title>Complete genome sequence of Corynebacterium casei LMG S-19264T (=DSM 44701T), isolated from a smear-ripened cheese.</title>
        <authorList>
            <consortium name="US DOE Joint Genome Institute (JGI-PGF)"/>
            <person name="Walter F."/>
            <person name="Albersmeier A."/>
            <person name="Kalinowski J."/>
            <person name="Ruckert C."/>
        </authorList>
    </citation>
    <scope>NUCLEOTIDE SEQUENCE</scope>
    <source>
        <strain evidence="2">JCM 3172</strain>
    </source>
</reference>
<feature type="binding site" evidence="1">
    <location>
        <position position="169"/>
    </location>
    <ligand>
        <name>substrate</name>
    </ligand>
</feature>
<keyword evidence="3" id="KW-1185">Reference proteome</keyword>
<feature type="modified residue" description="S-(2-succinyl)cysteine" evidence="1">
    <location>
        <position position="82"/>
    </location>
</feature>
<comment type="subunit">
    <text evidence="1">Homodimer.</text>
</comment>
<evidence type="ECO:0000256" key="1">
    <source>
        <dbReference type="HAMAP-Rule" id="MF_00943"/>
    </source>
</evidence>
<dbReference type="EC" id="5.2.1.1" evidence="1"/>
<dbReference type="HAMAP" id="MF_00943">
    <property type="entry name" value="Maleate_isomerase"/>
    <property type="match status" value="1"/>
</dbReference>
<evidence type="ECO:0000313" key="2">
    <source>
        <dbReference type="EMBL" id="GGT12957.1"/>
    </source>
</evidence>
<dbReference type="PANTHER" id="PTHR40267">
    <property type="entry name" value="BLR3294 PROTEIN"/>
    <property type="match status" value="1"/>
</dbReference>
<gene>
    <name evidence="1 2" type="primary">maiA</name>
    <name evidence="2" type="ORF">GCM10014713_01800</name>
</gene>
<proteinExistence type="inferred from homology"/>
<dbReference type="PANTHER" id="PTHR40267:SF1">
    <property type="entry name" value="BLR3294 PROTEIN"/>
    <property type="match status" value="1"/>
</dbReference>
<keyword evidence="1 2" id="KW-0413">Isomerase</keyword>
<dbReference type="InterPro" id="IPR028615">
    <property type="entry name" value="Maleate_isomerase"/>
</dbReference>
<comment type="catalytic activity">
    <reaction evidence="1">
        <text>maleate = fumarate</text>
        <dbReference type="Rhea" id="RHEA:13169"/>
        <dbReference type="ChEBI" id="CHEBI:29806"/>
        <dbReference type="ChEBI" id="CHEBI:30780"/>
        <dbReference type="EC" id="5.2.1.1"/>
    </reaction>
</comment>
<organism evidence="2 3">
    <name type="scientific">Streptomyces purpureus</name>
    <dbReference type="NCBI Taxonomy" id="1951"/>
    <lineage>
        <taxon>Bacteria</taxon>
        <taxon>Bacillati</taxon>
        <taxon>Actinomycetota</taxon>
        <taxon>Actinomycetes</taxon>
        <taxon>Kitasatosporales</taxon>
        <taxon>Streptomycetaceae</taxon>
        <taxon>Streptomyces</taxon>
    </lineage>
</organism>
<comment type="miscellaneous">
    <text evidence="1">Reaction is initiated by nucleophilic attack of cysteine at the double bond, yielding a covalent succinylcysteine-like intermediate.</text>
</comment>
<dbReference type="InterPro" id="IPR026286">
    <property type="entry name" value="MaiA/AMDase"/>
</dbReference>
<dbReference type="EMBL" id="BMQQ01000001">
    <property type="protein sequence ID" value="GGT12957.1"/>
    <property type="molecule type" value="Genomic_DNA"/>
</dbReference>
<feature type="binding site" evidence="1">
    <location>
        <begin position="201"/>
        <end position="202"/>
    </location>
    <ligand>
        <name>substrate</name>
    </ligand>
</feature>
<comment type="caution">
    <text evidence="2">The sequence shown here is derived from an EMBL/GenBank/DDBJ whole genome shotgun (WGS) entry which is preliminary data.</text>
</comment>
<feature type="binding site" evidence="1">
    <location>
        <begin position="82"/>
        <end position="84"/>
    </location>
    <ligand>
        <name>substrate</name>
    </ligand>
</feature>
<comment type="function">
    <text evidence="1">Catalyzes cis-trans isomerization of the C2-C3 double bond in maleate to yield fumarate.</text>
</comment>
<sequence>MTTHRTYRIGQIVPSSNVTMETEIPAILRARESVAPERFTFHSSRMRMTHVTPEQLKAMDADSDRCATELSDARVDVLGYACLVAIMSMGLGYHRTSEERLHTRTAENGAAAPVVTSAGALVHGLHTLGAKKIALVAPYMRPLTRTVVDYLTHEGIEVLDYTALEIPDNLDVAAHDPARLPGIARALQYTDADAVVLSACVQMPSLKAIEEAEQLLGKPVVSAAVCTAHQMLRTLGLPAVAPGAGHLLSGAYAETPPPRPETTAE</sequence>
<evidence type="ECO:0000313" key="3">
    <source>
        <dbReference type="Proteomes" id="UP000619486"/>
    </source>
</evidence>
<feature type="active site" description="Nucleophile" evidence="1">
    <location>
        <position position="82"/>
    </location>
</feature>
<dbReference type="Proteomes" id="UP000619486">
    <property type="component" value="Unassembled WGS sequence"/>
</dbReference>
<dbReference type="InterPro" id="IPR053714">
    <property type="entry name" value="Iso_Racemase_Enz_sf"/>
</dbReference>
<protein>
    <recommendedName>
        <fullName evidence="1">Maleate isomerase</fullName>
        <ecNumber evidence="1">5.2.1.1</ecNumber>
    </recommendedName>
    <alternativeName>
        <fullName evidence="1">Maleate cis-trans isomerase</fullName>
    </alternativeName>
</protein>
<dbReference type="Pfam" id="PF17645">
    <property type="entry name" value="Amdase"/>
    <property type="match status" value="1"/>
</dbReference>
<dbReference type="PIRSF" id="PIRSF015736">
    <property type="entry name" value="MI"/>
    <property type="match status" value="1"/>
</dbReference>
<accession>A0A918GWC4</accession>
<dbReference type="GO" id="GO:0050076">
    <property type="term" value="F:maleate isomerase activity"/>
    <property type="evidence" value="ECO:0007669"/>
    <property type="project" value="UniProtKB-UniRule"/>
</dbReference>
<dbReference type="AlphaFoldDB" id="A0A918GWC4"/>
<dbReference type="Gene3D" id="3.40.50.12500">
    <property type="match status" value="1"/>
</dbReference>